<dbReference type="GO" id="GO:0016787">
    <property type="term" value="F:hydrolase activity"/>
    <property type="evidence" value="ECO:0007669"/>
    <property type="project" value="UniProtKB-KW"/>
</dbReference>
<dbReference type="PANTHER" id="PTHR48081">
    <property type="entry name" value="AB HYDROLASE SUPERFAMILY PROTEIN C4A8.06C"/>
    <property type="match status" value="1"/>
</dbReference>
<dbReference type="HOGENOM" id="CLU_012494_6_4_6"/>
<gene>
    <name evidence="4" type="ORF">PCA10_22810</name>
</gene>
<evidence type="ECO:0000256" key="2">
    <source>
        <dbReference type="ARBA" id="ARBA00022801"/>
    </source>
</evidence>
<comment type="similarity">
    <text evidence="1">Belongs to the 'GDXG' lipolytic enzyme family.</text>
</comment>
<dbReference type="PROSITE" id="PS01173">
    <property type="entry name" value="LIPASE_GDXG_HIS"/>
    <property type="match status" value="1"/>
</dbReference>
<sequence>MALVPELEAFLELVEFGRLTGKSRAMHQQTPEQARADFELASLALDQPLEHIQCQALGIAARDGWTLPARLYRAPTLGAGPQPTLLYFHGGGYVVGSLDSHDALCRRLAAHGRFALLTVDYRLAPEWRFPTAVEDACDAANWLLREGAAHDLDPARAAFAGDSVGASLATVLAIIAAREPAQLALVPKAQVLVYPVADATTKRPSHRDFAEGYLLETATLDWFYQHYARTPEDLANWRCSPLLAPDLGGLAPALVYLAGHDPLHDEGLVYAQKLEQAGNEVKLLSQPGMTHDFLRMAGLLCEVEGVHRELVDWLAQKLEA</sequence>
<protein>
    <submittedName>
        <fullName evidence="4">Putative esterase</fullName>
    </submittedName>
</protein>
<evidence type="ECO:0000313" key="4">
    <source>
        <dbReference type="EMBL" id="BAN48013.1"/>
    </source>
</evidence>
<dbReference type="STRING" id="1245471.PCA10_22810"/>
<name>S6AQJ6_METRE</name>
<dbReference type="PATRIC" id="fig|1245471.3.peg.2302"/>
<accession>S6AQJ6</accession>
<keyword evidence="5" id="KW-1185">Reference proteome</keyword>
<dbReference type="Gene3D" id="3.40.50.1820">
    <property type="entry name" value="alpha/beta hydrolase"/>
    <property type="match status" value="1"/>
</dbReference>
<dbReference type="InterPro" id="IPR002168">
    <property type="entry name" value="Lipase_GDXG_HIS_AS"/>
</dbReference>
<dbReference type="Pfam" id="PF07859">
    <property type="entry name" value="Abhydrolase_3"/>
    <property type="match status" value="1"/>
</dbReference>
<dbReference type="InterPro" id="IPR013094">
    <property type="entry name" value="AB_hydrolase_3"/>
</dbReference>
<proteinExistence type="inferred from homology"/>
<evidence type="ECO:0000313" key="5">
    <source>
        <dbReference type="Proteomes" id="UP000015503"/>
    </source>
</evidence>
<dbReference type="Proteomes" id="UP000015503">
    <property type="component" value="Chromosome"/>
</dbReference>
<dbReference type="KEGG" id="pre:PCA10_22810"/>
<dbReference type="RefSeq" id="WP_016492209.1">
    <property type="nucleotide sequence ID" value="NC_021499.1"/>
</dbReference>
<evidence type="ECO:0000256" key="1">
    <source>
        <dbReference type="ARBA" id="ARBA00010515"/>
    </source>
</evidence>
<dbReference type="OrthoDB" id="9806180at2"/>
<dbReference type="InterPro" id="IPR029058">
    <property type="entry name" value="AB_hydrolase_fold"/>
</dbReference>
<evidence type="ECO:0000259" key="3">
    <source>
        <dbReference type="Pfam" id="PF07859"/>
    </source>
</evidence>
<dbReference type="eggNOG" id="COG0657">
    <property type="taxonomic scope" value="Bacteria"/>
</dbReference>
<dbReference type="AlphaFoldDB" id="S6AQJ6"/>
<keyword evidence="2" id="KW-0378">Hydrolase</keyword>
<reference evidence="4 5" key="1">
    <citation type="journal article" date="2013" name="Genome Announc.">
        <title>Complete Genome Sequence of the Carbazole Degrader Pseudomonas resinovorans Strain CA10 (NBRC 106553).</title>
        <authorList>
            <person name="Shintani M."/>
            <person name="Hosoyama A."/>
            <person name="Ohji S."/>
            <person name="Tsuchikane K."/>
            <person name="Takarada H."/>
            <person name="Yamazoe A."/>
            <person name="Fujita N."/>
            <person name="Nojiri H."/>
        </authorList>
    </citation>
    <scope>NUCLEOTIDE SEQUENCE [LARGE SCALE GENOMIC DNA]</scope>
    <source>
        <strain evidence="4 5">NBRC 106553</strain>
    </source>
</reference>
<dbReference type="EMBL" id="AP013068">
    <property type="protein sequence ID" value="BAN48013.1"/>
    <property type="molecule type" value="Genomic_DNA"/>
</dbReference>
<dbReference type="PANTHER" id="PTHR48081:SF8">
    <property type="entry name" value="ALPHA_BETA HYDROLASE FOLD-3 DOMAIN-CONTAINING PROTEIN-RELATED"/>
    <property type="match status" value="1"/>
</dbReference>
<dbReference type="SUPFAM" id="SSF53474">
    <property type="entry name" value="alpha/beta-Hydrolases"/>
    <property type="match status" value="1"/>
</dbReference>
<dbReference type="InterPro" id="IPR050300">
    <property type="entry name" value="GDXG_lipolytic_enzyme"/>
</dbReference>
<feature type="domain" description="Alpha/beta hydrolase fold-3" evidence="3">
    <location>
        <begin position="85"/>
        <end position="294"/>
    </location>
</feature>
<organism evidence="4 5">
    <name type="scientific">Metapseudomonas resinovorans NBRC 106553</name>
    <dbReference type="NCBI Taxonomy" id="1245471"/>
    <lineage>
        <taxon>Bacteria</taxon>
        <taxon>Pseudomonadati</taxon>
        <taxon>Pseudomonadota</taxon>
        <taxon>Gammaproteobacteria</taxon>
        <taxon>Pseudomonadales</taxon>
        <taxon>Pseudomonadaceae</taxon>
        <taxon>Metapseudomonas</taxon>
    </lineage>
</organism>